<dbReference type="AlphaFoldDB" id="A0A857JI92"/>
<evidence type="ECO:0000313" key="3">
    <source>
        <dbReference type="EMBL" id="QHJ10657.1"/>
    </source>
</evidence>
<evidence type="ECO:0000256" key="1">
    <source>
        <dbReference type="ARBA" id="ARBA00022729"/>
    </source>
</evidence>
<dbReference type="PANTHER" id="PTHR47495:SF3">
    <property type="entry name" value="BLR6219 PROTEIN"/>
    <property type="match status" value="1"/>
</dbReference>
<keyword evidence="3" id="KW-0560">Oxidoreductase</keyword>
<keyword evidence="4" id="KW-1185">Reference proteome</keyword>
<organism evidence="3 4">
    <name type="scientific">Paraglaciecola mesophila</name>
    <dbReference type="NCBI Taxonomy" id="197222"/>
    <lineage>
        <taxon>Bacteria</taxon>
        <taxon>Pseudomonadati</taxon>
        <taxon>Pseudomonadota</taxon>
        <taxon>Gammaproteobacteria</taxon>
        <taxon>Alteromonadales</taxon>
        <taxon>Alteromonadaceae</taxon>
        <taxon>Paraglaciecola</taxon>
    </lineage>
</organism>
<dbReference type="SMART" id="SM01008">
    <property type="entry name" value="Ald_Xan_dh_C"/>
    <property type="match status" value="1"/>
</dbReference>
<name>A0A857JI92_9ALTE</name>
<feature type="domain" description="Aldehyde oxidase/xanthine dehydrogenase a/b hammerhead" evidence="2">
    <location>
        <begin position="211"/>
        <end position="300"/>
    </location>
</feature>
<dbReference type="Pfam" id="PF02738">
    <property type="entry name" value="MoCoBD_1"/>
    <property type="match status" value="1"/>
</dbReference>
<dbReference type="EMBL" id="CP047656">
    <property type="protein sequence ID" value="QHJ10657.1"/>
    <property type="molecule type" value="Genomic_DNA"/>
</dbReference>
<dbReference type="InterPro" id="IPR000674">
    <property type="entry name" value="Ald_Oxase/Xan_DH_a/b"/>
</dbReference>
<dbReference type="InterPro" id="IPR037165">
    <property type="entry name" value="AldOxase/xan_DH_Mopterin-bd_sf"/>
</dbReference>
<gene>
    <name evidence="3" type="ORF">FX988_00877</name>
</gene>
<dbReference type="SUPFAM" id="SSF56003">
    <property type="entry name" value="Molybdenum cofactor-binding domain"/>
    <property type="match status" value="2"/>
</dbReference>
<dbReference type="InterPro" id="IPR019546">
    <property type="entry name" value="TAT_signal_bac_arc"/>
</dbReference>
<dbReference type="InterPro" id="IPR052516">
    <property type="entry name" value="N-heterocyclic_Hydroxylase"/>
</dbReference>
<accession>A0A857JI92</accession>
<sequence length="751" mass="81340">MSTNHDIKSLSRRDFLRYTSVAGGAFVLGTVLPGISPVWAASETDSSSNTLNLFVSIDNDGTVNIVCHRSEMGQGVRTGIPQIVAEELCADWAKVNVVQGLADEAYGSQNTDGSRSIRRFYTTMREMGATARTMLEQAAAQKWNVPISEVFAENGAIVHQSSGKTLGFGELAKAASAQQVPQVKTLTFKSPKDFKLIGKPVTSVDLPNVLTGNTVFGQDVQLEGMLYATIERCPVVGGTVKAYDKDAPLKVANVVDVIEMPKQHFPVLFKNLNGVAVLASNTWSALQGRQTLNIQWELGENQRHDSAAYLADLEKRIVTKGKSIRSAGDAYSAFDSANNTMSATYTVPYLVHAPMEPPAATAVFKNGQCEVWACTQTPQSTQQNVAGALGIDKSMVKVNVTLLGGGFGRKSKPDFSVEAAILAQKTGKPVKVVWSREDDIRHGYYHAISAQHFQAGLDDSGKVTSWVQRTAFPSISWTFTGTTDEPQNGELSLGFGDLPFDIDNLSCEIHKAPAHVRIGWIRSVSNIQHGFAIGSFVDEVAAKTGVPTSDMWQTLIGEDRIVDPKTQGFKYENYGESYDNFPIETKRLKNVLNTLLAKSGANNATSENEGWGISVHRSFVTYVAVATKVKVENDKVTVLEMHSVIDAGRVVNPDRVKSQQEGAMIFGLSIALMGEITIKEGAIEQSNYHDYTVLRMHQSPKIVTHIVESDAAPGGVGEPGVPPVAASVTNAIYQASGKRIRALPINKHYSV</sequence>
<dbReference type="InterPro" id="IPR006311">
    <property type="entry name" value="TAT_signal"/>
</dbReference>
<evidence type="ECO:0000313" key="4">
    <source>
        <dbReference type="Proteomes" id="UP000464524"/>
    </source>
</evidence>
<dbReference type="EC" id="1.3.99.16" evidence="3"/>
<protein>
    <submittedName>
        <fullName evidence="3">Isoquinoline 1-oxidoreductase subunit beta</fullName>
        <ecNumber evidence="3">1.3.99.16</ecNumber>
    </submittedName>
</protein>
<keyword evidence="1" id="KW-0732">Signal</keyword>
<dbReference type="PROSITE" id="PS51318">
    <property type="entry name" value="TAT"/>
    <property type="match status" value="1"/>
</dbReference>
<dbReference type="PIRSF" id="PIRSF036389">
    <property type="entry name" value="IOR_B"/>
    <property type="match status" value="1"/>
</dbReference>
<evidence type="ECO:0000259" key="2">
    <source>
        <dbReference type="SMART" id="SM01008"/>
    </source>
</evidence>
<dbReference type="Gene3D" id="3.30.365.10">
    <property type="entry name" value="Aldehyde oxidase/xanthine dehydrogenase, molybdopterin binding domain"/>
    <property type="match status" value="4"/>
</dbReference>
<dbReference type="NCBIfam" id="TIGR01409">
    <property type="entry name" value="TAT_signal_seq"/>
    <property type="match status" value="1"/>
</dbReference>
<dbReference type="OrthoDB" id="9767994at2"/>
<reference evidence="3 4" key="1">
    <citation type="submission" date="2019-12" db="EMBL/GenBank/DDBJ databases">
        <title>Genome sequencing and assembly of endphytes of Porphyra tenera.</title>
        <authorList>
            <person name="Park J.M."/>
            <person name="Shin R."/>
            <person name="Jo S.H."/>
        </authorList>
    </citation>
    <scope>NUCLEOTIDE SEQUENCE [LARGE SCALE GENOMIC DNA]</scope>
    <source>
        <strain evidence="3 4">GPM4</strain>
    </source>
</reference>
<proteinExistence type="predicted"/>
<dbReference type="InterPro" id="IPR012368">
    <property type="entry name" value="OxRdtase_Mopterin-bd_su_IorB"/>
</dbReference>
<dbReference type="Pfam" id="PF20256">
    <property type="entry name" value="MoCoBD_2"/>
    <property type="match status" value="2"/>
</dbReference>
<dbReference type="Gene3D" id="3.90.1170.50">
    <property type="entry name" value="Aldehyde oxidase/xanthine dehydrogenase, a/b hammerhead"/>
    <property type="match status" value="1"/>
</dbReference>
<dbReference type="InterPro" id="IPR008274">
    <property type="entry name" value="AldOxase/xan_DH_MoCoBD1"/>
</dbReference>
<dbReference type="InterPro" id="IPR046867">
    <property type="entry name" value="AldOxase/xan_DH_MoCoBD2"/>
</dbReference>
<dbReference type="PANTHER" id="PTHR47495">
    <property type="entry name" value="ALDEHYDE DEHYDROGENASE"/>
    <property type="match status" value="1"/>
</dbReference>
<dbReference type="KEGG" id="pmes:FX988_00877"/>
<dbReference type="RefSeq" id="WP_160178506.1">
    <property type="nucleotide sequence ID" value="NZ_CP047656.1"/>
</dbReference>
<dbReference type="Proteomes" id="UP000464524">
    <property type="component" value="Chromosome"/>
</dbReference>
<dbReference type="GO" id="GO:0047121">
    <property type="term" value="F:isoquinoline 1-oxidoreductase activity"/>
    <property type="evidence" value="ECO:0007669"/>
    <property type="project" value="UniProtKB-EC"/>
</dbReference>